<feature type="region of interest" description="Disordered" evidence="2">
    <location>
        <begin position="675"/>
        <end position="704"/>
    </location>
</feature>
<feature type="compositionally biased region" description="Acidic residues" evidence="2">
    <location>
        <begin position="171"/>
        <end position="199"/>
    </location>
</feature>
<keyword evidence="1" id="KW-0175">Coiled coil</keyword>
<proteinExistence type="predicted"/>
<evidence type="ECO:0008006" key="5">
    <source>
        <dbReference type="Google" id="ProtNLM"/>
    </source>
</evidence>
<feature type="compositionally biased region" description="Basic and acidic residues" evidence="2">
    <location>
        <begin position="160"/>
        <end position="169"/>
    </location>
</feature>
<feature type="region of interest" description="Disordered" evidence="2">
    <location>
        <begin position="519"/>
        <end position="658"/>
    </location>
</feature>
<evidence type="ECO:0000313" key="4">
    <source>
        <dbReference type="Proteomes" id="UP000308730"/>
    </source>
</evidence>
<protein>
    <recommendedName>
        <fullName evidence="5">Zn(2)-C6 fungal-type domain-containing protein</fullName>
    </recommendedName>
</protein>
<sequence>MTATRIQREYLDSRIPRFLVSVVRSFLHRNKRILPEFFWEDDSLVENTSQWKKGLVYIDNIGAIDLGDDQWWTHAPFTSSNIPSNAHAVTDEPMDGVEPTAIPPTAPVKLEDNTVISHSMDTTGDDREMRPTSAPRFSDSRLPSENTEDRKRPRSVSSERSSKRVRTEEQGSGDEDMVEEDGGEQDAGGEEEVEEDGGEEAVQNVPGAEIVSMPLAISVFPNAPVDLNRTDDLTPTELVACGGLKFVAAYPCVNCEGDPPACKWDLTVRGTCAGCAKRKLKCSMAAKTYVTNAKVQKNAMVVRYQLAYHADLADRVRRGEPVNNKEGPRIPEMTTKELQKLSKPPPKARTTKAKPPKNVVTPPTKTRRSGKRKNISPAVVRSDSDDDAAEVPSAAPKTRQQTPWPNKGKGRATTADFADSEPAEVHNEGVPSIEATTQRDRSGTIQAGGSKTTDREQGSPYDPDSGATVRPPMTRIVANTGLRMKDAKPVILLPGGVQMPPSMDTEGFYSAMPSISTLLPGRGRGASEPRASISAADGGGGTDHTADTRGQRRTVPPQFSPSSDAPDTTDTHPLSAIQIPLTSFGTTEVPSSHKSNVPSDVARHDHPSGPQTVPSTSAPAPQHNVSASQSMADAHSPLPEDTEHFAADSSSESSEESLFRDTAVTIAAIHSQIRRLRSKGVPSENHGGSHMDRSSSTSHLGSQEQVPVAVTMEDGTITTGGGIADGLLEQIRKFVQTNTRLEEAVHEQKSVLLGLVRSLQQPKLGSADMEARIERLEAAVAALQLAQKETTTEGSGAMVPTTVTSLTAVFAPSAGGSGGLLNDMNRVADLSAMDTQ</sequence>
<dbReference type="Proteomes" id="UP000308730">
    <property type="component" value="Unassembled WGS sequence"/>
</dbReference>
<evidence type="ECO:0000313" key="3">
    <source>
        <dbReference type="EMBL" id="THH21058.1"/>
    </source>
</evidence>
<reference evidence="3 4" key="1">
    <citation type="submission" date="2019-02" db="EMBL/GenBank/DDBJ databases">
        <title>Genome sequencing of the rare red list fungi Antrodiella citrinella (Flaviporus citrinellus).</title>
        <authorList>
            <person name="Buettner E."/>
            <person name="Kellner H."/>
        </authorList>
    </citation>
    <scope>NUCLEOTIDE SEQUENCE [LARGE SCALE GENOMIC DNA]</scope>
    <source>
        <strain evidence="3 4">DSM 108506</strain>
    </source>
</reference>
<feature type="region of interest" description="Disordered" evidence="2">
    <location>
        <begin position="318"/>
        <end position="471"/>
    </location>
</feature>
<organism evidence="3 4">
    <name type="scientific">Antrodiella citrinella</name>
    <dbReference type="NCBI Taxonomy" id="2447956"/>
    <lineage>
        <taxon>Eukaryota</taxon>
        <taxon>Fungi</taxon>
        <taxon>Dikarya</taxon>
        <taxon>Basidiomycota</taxon>
        <taxon>Agaricomycotina</taxon>
        <taxon>Agaricomycetes</taxon>
        <taxon>Polyporales</taxon>
        <taxon>Steccherinaceae</taxon>
        <taxon>Antrodiella</taxon>
    </lineage>
</organism>
<feature type="compositionally biased region" description="Polar residues" evidence="2">
    <location>
        <begin position="609"/>
        <end position="631"/>
    </location>
</feature>
<feature type="region of interest" description="Disordered" evidence="2">
    <location>
        <begin position="83"/>
        <end position="201"/>
    </location>
</feature>
<feature type="compositionally biased region" description="Polar residues" evidence="2">
    <location>
        <begin position="560"/>
        <end position="572"/>
    </location>
</feature>
<feature type="compositionally biased region" description="Basic residues" evidence="2">
    <location>
        <begin position="365"/>
        <end position="374"/>
    </location>
</feature>
<name>A0A4S4M8Y3_9APHY</name>
<comment type="caution">
    <text evidence="3">The sequence shown here is derived from an EMBL/GenBank/DDBJ whole genome shotgun (WGS) entry which is preliminary data.</text>
</comment>
<keyword evidence="4" id="KW-1185">Reference proteome</keyword>
<feature type="compositionally biased region" description="Polar residues" evidence="2">
    <location>
        <begin position="694"/>
        <end position="704"/>
    </location>
</feature>
<accession>A0A4S4M8Y3</accession>
<feature type="compositionally biased region" description="Polar residues" evidence="2">
    <location>
        <begin position="580"/>
        <end position="598"/>
    </location>
</feature>
<gene>
    <name evidence="3" type="ORF">EUX98_g8464</name>
</gene>
<evidence type="ECO:0000256" key="1">
    <source>
        <dbReference type="SAM" id="Coils"/>
    </source>
</evidence>
<feature type="coiled-coil region" evidence="1">
    <location>
        <begin position="766"/>
        <end position="793"/>
    </location>
</feature>
<evidence type="ECO:0000256" key="2">
    <source>
        <dbReference type="SAM" id="MobiDB-lite"/>
    </source>
</evidence>
<dbReference type="EMBL" id="SGPM01000466">
    <property type="protein sequence ID" value="THH21058.1"/>
    <property type="molecule type" value="Genomic_DNA"/>
</dbReference>
<dbReference type="AlphaFoldDB" id="A0A4S4M8Y3"/>
<feature type="compositionally biased region" description="Basic and acidic residues" evidence="2">
    <location>
        <begin position="326"/>
        <end position="340"/>
    </location>
</feature>